<feature type="domain" description="CNH" evidence="5">
    <location>
        <begin position="943"/>
        <end position="1266"/>
    </location>
</feature>
<dbReference type="VEuPathDB" id="FungiDB:BCV72DRAFT_308989"/>
<feature type="region of interest" description="Disordered" evidence="3">
    <location>
        <begin position="849"/>
        <end position="876"/>
    </location>
</feature>
<keyword evidence="1" id="KW-0597">Phosphoprotein</keyword>
<dbReference type="Pfam" id="PF00610">
    <property type="entry name" value="DEP"/>
    <property type="match status" value="1"/>
</dbReference>
<dbReference type="InterPro" id="IPR000591">
    <property type="entry name" value="DEP_dom"/>
</dbReference>
<dbReference type="PROSITE" id="PS50010">
    <property type="entry name" value="DH_2"/>
    <property type="match status" value="1"/>
</dbReference>
<gene>
    <name evidence="6" type="ORF">BCV72DRAFT_308989</name>
</gene>
<dbReference type="InterPro" id="IPR036390">
    <property type="entry name" value="WH_DNA-bd_sf"/>
</dbReference>
<keyword evidence="2" id="KW-0344">Guanine-nucleotide releasing factor</keyword>
<feature type="compositionally biased region" description="Low complexity" evidence="3">
    <location>
        <begin position="859"/>
        <end position="876"/>
    </location>
</feature>
<evidence type="ECO:0008006" key="7">
    <source>
        <dbReference type="Google" id="ProtNLM"/>
    </source>
</evidence>
<dbReference type="SMART" id="SM00036">
    <property type="entry name" value="CNH"/>
    <property type="match status" value="1"/>
</dbReference>
<accession>A0A1X0QS47</accession>
<protein>
    <recommendedName>
        <fullName evidence="7">CNH-domain-containing protein</fullName>
    </recommendedName>
</protein>
<organism evidence="6">
    <name type="scientific">Rhizopus microsporus var. microsporus</name>
    <dbReference type="NCBI Taxonomy" id="86635"/>
    <lineage>
        <taxon>Eukaryota</taxon>
        <taxon>Fungi</taxon>
        <taxon>Fungi incertae sedis</taxon>
        <taxon>Mucoromycota</taxon>
        <taxon>Mucoromycotina</taxon>
        <taxon>Mucoromycetes</taxon>
        <taxon>Mucorales</taxon>
        <taxon>Mucorineae</taxon>
        <taxon>Rhizopodaceae</taxon>
        <taxon>Rhizopus</taxon>
    </lineage>
</organism>
<dbReference type="InterPro" id="IPR041675">
    <property type="entry name" value="PH_5"/>
</dbReference>
<feature type="region of interest" description="Disordered" evidence="3">
    <location>
        <begin position="297"/>
        <end position="323"/>
    </location>
</feature>
<dbReference type="InterPro" id="IPR035899">
    <property type="entry name" value="DBL_dom_sf"/>
</dbReference>
<dbReference type="OrthoDB" id="2272012at2759"/>
<dbReference type="InterPro" id="IPR052233">
    <property type="entry name" value="Rho-type_GEFs"/>
</dbReference>
<dbReference type="InterPro" id="IPR001180">
    <property type="entry name" value="CNH_dom"/>
</dbReference>
<dbReference type="InterPro" id="IPR000219">
    <property type="entry name" value="DH_dom"/>
</dbReference>
<proteinExistence type="predicted"/>
<reference evidence="6" key="1">
    <citation type="journal article" date="2016" name="Proc. Natl. Acad. Sci. U.S.A.">
        <title>Lipid metabolic changes in an early divergent fungus govern the establishment of a mutualistic symbiosis with endobacteria.</title>
        <authorList>
            <person name="Lastovetsky O.A."/>
            <person name="Gaspar M.L."/>
            <person name="Mondo S.J."/>
            <person name="LaButti K.M."/>
            <person name="Sandor L."/>
            <person name="Grigoriev I.V."/>
            <person name="Henry S.A."/>
            <person name="Pawlowska T.E."/>
        </authorList>
    </citation>
    <scope>NUCLEOTIDE SEQUENCE [LARGE SCALE GENOMIC DNA]</scope>
    <source>
        <strain evidence="6">ATCC 52814</strain>
    </source>
</reference>
<dbReference type="SUPFAM" id="SSF50729">
    <property type="entry name" value="PH domain-like"/>
    <property type="match status" value="1"/>
</dbReference>
<feature type="domain" description="DH" evidence="4">
    <location>
        <begin position="558"/>
        <end position="745"/>
    </location>
</feature>
<evidence type="ECO:0000256" key="3">
    <source>
        <dbReference type="SAM" id="MobiDB-lite"/>
    </source>
</evidence>
<dbReference type="Pfam" id="PF00780">
    <property type="entry name" value="CNH"/>
    <property type="match status" value="1"/>
</dbReference>
<dbReference type="SUPFAM" id="SSF48065">
    <property type="entry name" value="DBL homology domain (DH-domain)"/>
    <property type="match status" value="1"/>
</dbReference>
<dbReference type="CDD" id="cd00160">
    <property type="entry name" value="RhoGEF"/>
    <property type="match status" value="1"/>
</dbReference>
<feature type="region of interest" description="Disordered" evidence="3">
    <location>
        <begin position="1"/>
        <end position="21"/>
    </location>
</feature>
<dbReference type="PANTHER" id="PTHR46572">
    <property type="entry name" value="RHO1 GDP-GTP EXCHANGE PROTEIN 1-RELATED"/>
    <property type="match status" value="1"/>
</dbReference>
<dbReference type="InterPro" id="IPR036388">
    <property type="entry name" value="WH-like_DNA-bd_sf"/>
</dbReference>
<dbReference type="SUPFAM" id="SSF46785">
    <property type="entry name" value="Winged helix' DNA-binding domain"/>
    <property type="match status" value="1"/>
</dbReference>
<dbReference type="GO" id="GO:0005085">
    <property type="term" value="F:guanyl-nucleotide exchange factor activity"/>
    <property type="evidence" value="ECO:0007669"/>
    <property type="project" value="UniProtKB-KW"/>
</dbReference>
<dbReference type="Pfam" id="PF15405">
    <property type="entry name" value="PH_5"/>
    <property type="match status" value="1"/>
</dbReference>
<dbReference type="Gene3D" id="2.30.29.30">
    <property type="entry name" value="Pleckstrin-homology domain (PH domain)/Phosphotyrosine-binding domain (PTB)"/>
    <property type="match status" value="1"/>
</dbReference>
<name>A0A1X0QS47_RHIZD</name>
<evidence type="ECO:0000259" key="4">
    <source>
        <dbReference type="PROSITE" id="PS50010"/>
    </source>
</evidence>
<dbReference type="SMART" id="SM00049">
    <property type="entry name" value="DEP"/>
    <property type="match status" value="1"/>
</dbReference>
<dbReference type="PANTHER" id="PTHR46572:SF2">
    <property type="entry name" value="RHO1 GDP-GTP EXCHANGE PROTEIN 1-RELATED"/>
    <property type="match status" value="1"/>
</dbReference>
<dbReference type="Gene3D" id="1.20.900.10">
    <property type="entry name" value="Dbl homology (DH) domain"/>
    <property type="match status" value="1"/>
</dbReference>
<evidence type="ECO:0000256" key="2">
    <source>
        <dbReference type="ARBA" id="ARBA00022658"/>
    </source>
</evidence>
<dbReference type="CDD" id="cd04435">
    <property type="entry name" value="DEP_fRom2"/>
    <property type="match status" value="1"/>
</dbReference>
<evidence type="ECO:0000256" key="1">
    <source>
        <dbReference type="ARBA" id="ARBA00022553"/>
    </source>
</evidence>
<dbReference type="Pfam" id="PF00621">
    <property type="entry name" value="RhoGEF"/>
    <property type="match status" value="1"/>
</dbReference>
<sequence>MATEQGPTLRTSPSSTNIYSRYQLPSSSTTTTATTASIISDKDDDMVVDYKRSYTIDNLSSLAYFTSTDILHPELTPSAAIRDRYYQSTRYLQNNSDMDEEDIIYEEDHIAGDILDYRPGESELCTKPEGAPSIYSVGDSVISLHTEYNDDANSITSIRTVDDRLQGRSTTLGSNLNSFAVKTAKKVSRSGTLFRSKNGQSKSEEKKKLEPFVPVRDNYSRTDNSSVKTTGGMSLLSKLSKSTAPMRAKLSALSAFSSKHSRDHHSLSFNGRKRVAESVYNMPVSVPSSVTLTRPLYGPRMNSNGSHSSTHHFPRSLSASSSASSSSTANMIVSSTLVEEPASLPMIKERLPSIYPALLSKVAEAFKESIVLSTKTKDSIKYKDVFDGKEAVDKLCGLIKSSDRNLALLLGRALDAQKFFHDVNYEHRLRDSSQELYQFKENVRPISGLFYPQQQVLSDLRSDSASELNVGQESSEESLPTGVFTLLTDCYSPTCTRDKLCYSVRCPRRQEQAKKNASKSHSREASQSYMIAQQQEDRLWINTVPQSLLDTLTKDEKKRQENIFELIYTEKDFVDDLRYMKEYWIDPLLDENSEVTGDRESLVKTIFWNVMEVYQVNSKLSQALLERQSSNKIVDKIGDIMLSHVANFEPFVTYGAHQIIGKYAFETEKSTNPSFAEFVNMTERLPQSRKLELNGYLTKPTTRLGRYNLLLREILKHTPKDHPDQETIPRVMTIITKFLSDVNKETGKTENRFNLQLLDERLINKHISSLDLDLQADNRQIIMKGTWKKGSGPESSDVLVYLLDHCLLIIKPKQNEEKYKLYRKPIPLALLSISFPDQTKRASTIIPLGRPSNVSSSPTDTIQNNSTTISSTTSVTNHNNKNGYPISFVHLGKQSSGPMTLYAPTLTGRKQWADKIEGQRRALVEKHKVFNVQPINESFFSAFNKVNCIAVFENGKSLVLGGDQGVYLKKEGSGDELIRILAMDKVSQIDIIEQSNLILVLADKILYAYSLDTLLSTETGIKRGRKISSHVSFFKVGKIWDKSPAAIAAAVATATTEEEKNELQNGVEKTLVCFVRYSAMSCTIHALEPYENTESKKKHKHKNFGRLIRGNNEAFKVYKDLYMPGEASSIQFFRNIICVGSERGFLMVNLSSAEVQSVLDPNDDSNNALLAQHEYMKPISMFRHKDGNILLCYNELAFYIDKKGKRVRKDWCISWEGSPTAFSFRFPYVVAFNANFIEVRHIDTGDLLQVIPGNNIRCLRPDSTDRIHGVMDDRLAGSEVIFELKLVDPHRRKISMVKNRNKTFNKQ</sequence>
<dbReference type="Gene3D" id="1.10.10.10">
    <property type="entry name" value="Winged helix-like DNA-binding domain superfamily/Winged helix DNA-binding domain"/>
    <property type="match status" value="1"/>
</dbReference>
<evidence type="ECO:0000259" key="5">
    <source>
        <dbReference type="PROSITE" id="PS50219"/>
    </source>
</evidence>
<dbReference type="PROSITE" id="PS50219">
    <property type="entry name" value="CNH"/>
    <property type="match status" value="1"/>
</dbReference>
<dbReference type="InterPro" id="IPR011993">
    <property type="entry name" value="PH-like_dom_sf"/>
</dbReference>
<dbReference type="GO" id="GO:0035556">
    <property type="term" value="P:intracellular signal transduction"/>
    <property type="evidence" value="ECO:0007669"/>
    <property type="project" value="InterPro"/>
</dbReference>
<evidence type="ECO:0000313" key="6">
    <source>
        <dbReference type="EMBL" id="ORE02592.1"/>
    </source>
</evidence>
<dbReference type="SMART" id="SM00325">
    <property type="entry name" value="RhoGEF"/>
    <property type="match status" value="1"/>
</dbReference>
<dbReference type="EMBL" id="KV922042">
    <property type="protein sequence ID" value="ORE02592.1"/>
    <property type="molecule type" value="Genomic_DNA"/>
</dbReference>
<dbReference type="Proteomes" id="UP000242414">
    <property type="component" value="Unassembled WGS sequence"/>
</dbReference>